<dbReference type="GO" id="GO:0006637">
    <property type="term" value="P:acyl-CoA metabolic process"/>
    <property type="evidence" value="ECO:0007669"/>
    <property type="project" value="TreeGrafter"/>
</dbReference>
<dbReference type="PROSITE" id="PS51770">
    <property type="entry name" value="HOTDOG_ACOT"/>
    <property type="match status" value="1"/>
</dbReference>
<evidence type="ECO:0000256" key="4">
    <source>
        <dbReference type="SAM" id="MobiDB-lite"/>
    </source>
</evidence>
<name>A0A1H4IZX6_9MICO</name>
<accession>A0A1H4IZX6</accession>
<dbReference type="PANTHER" id="PTHR11049:SF31">
    <property type="entry name" value="HOTDOG ACOT-TYPE DOMAIN-CONTAINING PROTEIN"/>
    <property type="match status" value="1"/>
</dbReference>
<comment type="similarity">
    <text evidence="1">Belongs to the acyl coenzyme A hydrolase family.</text>
</comment>
<dbReference type="GO" id="GO:0052816">
    <property type="term" value="F:long-chain fatty acyl-CoA hydrolase activity"/>
    <property type="evidence" value="ECO:0007669"/>
    <property type="project" value="TreeGrafter"/>
</dbReference>
<evidence type="ECO:0000313" key="6">
    <source>
        <dbReference type="EMBL" id="SEB39609.1"/>
    </source>
</evidence>
<sequence>MQPSEPPRNTRDSRHSYPRGMAKKKAPEWQWSEDGINFRTRKWVRPEDLNANGSLFGGSLLKWIDEEAAIYAIVQLGNYRAVTKHISEINFEASAVQGDLIEIGLQATHFGTTSLTMRAVARNMITRKRILTIEKIVFVSLDEDGAPTPHGYSEITYNRDRMPTERLATGTIRLP</sequence>
<feature type="region of interest" description="Disordered" evidence="4">
    <location>
        <begin position="1"/>
        <end position="26"/>
    </location>
</feature>
<dbReference type="InterPro" id="IPR033120">
    <property type="entry name" value="HOTDOG_ACOT"/>
</dbReference>
<protein>
    <submittedName>
        <fullName evidence="6">Acyl-CoA hydrolase</fullName>
    </submittedName>
</protein>
<dbReference type="Pfam" id="PF03061">
    <property type="entry name" value="4HBT"/>
    <property type="match status" value="1"/>
</dbReference>
<keyword evidence="7" id="KW-1185">Reference proteome</keyword>
<evidence type="ECO:0000259" key="5">
    <source>
        <dbReference type="PROSITE" id="PS51770"/>
    </source>
</evidence>
<dbReference type="InterPro" id="IPR029069">
    <property type="entry name" value="HotDog_dom_sf"/>
</dbReference>
<dbReference type="GO" id="GO:0009062">
    <property type="term" value="P:fatty acid catabolic process"/>
    <property type="evidence" value="ECO:0007669"/>
    <property type="project" value="TreeGrafter"/>
</dbReference>
<organism evidence="6 7">
    <name type="scientific">Microbacterium hydrocarbonoxydans</name>
    <dbReference type="NCBI Taxonomy" id="273678"/>
    <lineage>
        <taxon>Bacteria</taxon>
        <taxon>Bacillati</taxon>
        <taxon>Actinomycetota</taxon>
        <taxon>Actinomycetes</taxon>
        <taxon>Micrococcales</taxon>
        <taxon>Microbacteriaceae</taxon>
        <taxon>Microbacterium</taxon>
    </lineage>
</organism>
<evidence type="ECO:0000256" key="3">
    <source>
        <dbReference type="PROSITE-ProRule" id="PRU01106"/>
    </source>
</evidence>
<dbReference type="InterPro" id="IPR040170">
    <property type="entry name" value="Cytosol_ACT"/>
</dbReference>
<dbReference type="EMBL" id="FNSQ01000005">
    <property type="protein sequence ID" value="SEB39609.1"/>
    <property type="molecule type" value="Genomic_DNA"/>
</dbReference>
<dbReference type="SUPFAM" id="SSF54637">
    <property type="entry name" value="Thioesterase/thiol ester dehydrase-isomerase"/>
    <property type="match status" value="1"/>
</dbReference>
<dbReference type="GO" id="GO:0005829">
    <property type="term" value="C:cytosol"/>
    <property type="evidence" value="ECO:0007669"/>
    <property type="project" value="TreeGrafter"/>
</dbReference>
<dbReference type="Gene3D" id="3.10.129.10">
    <property type="entry name" value="Hotdog Thioesterase"/>
    <property type="match status" value="1"/>
</dbReference>
<dbReference type="AlphaFoldDB" id="A0A1H4IZX6"/>
<evidence type="ECO:0000256" key="1">
    <source>
        <dbReference type="ARBA" id="ARBA00010458"/>
    </source>
</evidence>
<dbReference type="InterPro" id="IPR006683">
    <property type="entry name" value="Thioestr_dom"/>
</dbReference>
<feature type="domain" description="HotDog ACOT-type" evidence="5">
    <location>
        <begin position="34"/>
        <end position="144"/>
    </location>
</feature>
<dbReference type="PANTHER" id="PTHR11049">
    <property type="entry name" value="ACYL COENZYME A THIOESTER HYDROLASE"/>
    <property type="match status" value="1"/>
</dbReference>
<dbReference type="Proteomes" id="UP000183750">
    <property type="component" value="Unassembled WGS sequence"/>
</dbReference>
<evidence type="ECO:0000313" key="7">
    <source>
        <dbReference type="Proteomes" id="UP000183750"/>
    </source>
</evidence>
<keyword evidence="2 3" id="KW-0378">Hydrolase</keyword>
<evidence type="ECO:0000256" key="2">
    <source>
        <dbReference type="ARBA" id="ARBA00022801"/>
    </source>
</evidence>
<dbReference type="CDD" id="cd03442">
    <property type="entry name" value="BFIT_BACH"/>
    <property type="match status" value="1"/>
</dbReference>
<reference evidence="7" key="1">
    <citation type="submission" date="2016-10" db="EMBL/GenBank/DDBJ databases">
        <authorList>
            <person name="Varghese N."/>
            <person name="Submissions S."/>
        </authorList>
    </citation>
    <scope>NUCLEOTIDE SEQUENCE [LARGE SCALE GENOMIC DNA]</scope>
    <source>
        <strain evidence="7">DSM 16089</strain>
    </source>
</reference>
<proteinExistence type="inferred from homology"/>
<gene>
    <name evidence="6" type="ORF">SAMN04489807_0460</name>
</gene>